<keyword evidence="3" id="KW-1185">Reference proteome</keyword>
<comment type="caution">
    <text evidence="2">The sequence shown here is derived from an EMBL/GenBank/DDBJ whole genome shotgun (WGS) entry which is preliminary data.</text>
</comment>
<gene>
    <name evidence="2" type="ORF">CPB84DRAFT_440933</name>
</gene>
<accession>A0A9P5NAP1</accession>
<evidence type="ECO:0000313" key="3">
    <source>
        <dbReference type="Proteomes" id="UP000724874"/>
    </source>
</evidence>
<protein>
    <submittedName>
        <fullName evidence="2">Uncharacterized protein</fullName>
    </submittedName>
</protein>
<sequence>MKEAEAETLSLGRILLSEVHSNSMRAFLPFSACFQRYTLRHKEARCSSIDSSQHSSVVQAMVTQAILGIRAFNLSRRDRIVGWFLLSLYCVACVVREIYII</sequence>
<name>A0A9P5NAP1_GYMJU</name>
<keyword evidence="1" id="KW-1133">Transmembrane helix</keyword>
<reference evidence="2" key="1">
    <citation type="submission" date="2020-11" db="EMBL/GenBank/DDBJ databases">
        <authorList>
            <consortium name="DOE Joint Genome Institute"/>
            <person name="Ahrendt S."/>
            <person name="Riley R."/>
            <person name="Andreopoulos W."/>
            <person name="LaButti K."/>
            <person name="Pangilinan J."/>
            <person name="Ruiz-duenas F.J."/>
            <person name="Barrasa J.M."/>
            <person name="Sanchez-Garcia M."/>
            <person name="Camarero S."/>
            <person name="Miyauchi S."/>
            <person name="Serrano A."/>
            <person name="Linde D."/>
            <person name="Babiker R."/>
            <person name="Drula E."/>
            <person name="Ayuso-Fernandez I."/>
            <person name="Pacheco R."/>
            <person name="Padilla G."/>
            <person name="Ferreira P."/>
            <person name="Barriuso J."/>
            <person name="Kellner H."/>
            <person name="Castanera R."/>
            <person name="Alfaro M."/>
            <person name="Ramirez L."/>
            <person name="Pisabarro A.G."/>
            <person name="Kuo A."/>
            <person name="Tritt A."/>
            <person name="Lipzen A."/>
            <person name="He G."/>
            <person name="Yan M."/>
            <person name="Ng V."/>
            <person name="Cullen D."/>
            <person name="Martin F."/>
            <person name="Rosso M.-N."/>
            <person name="Henrissat B."/>
            <person name="Hibbett D."/>
            <person name="Martinez A.T."/>
            <person name="Grigoriev I.V."/>
        </authorList>
    </citation>
    <scope>NUCLEOTIDE SEQUENCE</scope>
    <source>
        <strain evidence="2">AH 44721</strain>
    </source>
</reference>
<proteinExistence type="predicted"/>
<dbReference type="AlphaFoldDB" id="A0A9P5NAP1"/>
<dbReference type="EMBL" id="JADNYJ010000191">
    <property type="protein sequence ID" value="KAF8875818.1"/>
    <property type="molecule type" value="Genomic_DNA"/>
</dbReference>
<evidence type="ECO:0000256" key="1">
    <source>
        <dbReference type="SAM" id="Phobius"/>
    </source>
</evidence>
<organism evidence="2 3">
    <name type="scientific">Gymnopilus junonius</name>
    <name type="common">Spectacular rustgill mushroom</name>
    <name type="synonym">Gymnopilus spectabilis subsp. junonius</name>
    <dbReference type="NCBI Taxonomy" id="109634"/>
    <lineage>
        <taxon>Eukaryota</taxon>
        <taxon>Fungi</taxon>
        <taxon>Dikarya</taxon>
        <taxon>Basidiomycota</taxon>
        <taxon>Agaricomycotina</taxon>
        <taxon>Agaricomycetes</taxon>
        <taxon>Agaricomycetidae</taxon>
        <taxon>Agaricales</taxon>
        <taxon>Agaricineae</taxon>
        <taxon>Hymenogastraceae</taxon>
        <taxon>Gymnopilus</taxon>
    </lineage>
</organism>
<keyword evidence="1" id="KW-0472">Membrane</keyword>
<evidence type="ECO:0000313" key="2">
    <source>
        <dbReference type="EMBL" id="KAF8875818.1"/>
    </source>
</evidence>
<keyword evidence="1" id="KW-0812">Transmembrane</keyword>
<feature type="transmembrane region" description="Helical" evidence="1">
    <location>
        <begin position="80"/>
        <end position="99"/>
    </location>
</feature>
<dbReference type="Proteomes" id="UP000724874">
    <property type="component" value="Unassembled WGS sequence"/>
</dbReference>
<dbReference type="OrthoDB" id="3346251at2759"/>